<dbReference type="Proteomes" id="UP001596289">
    <property type="component" value="Unassembled WGS sequence"/>
</dbReference>
<dbReference type="EC" id="1.-.-.-" evidence="5"/>
<gene>
    <name evidence="5" type="ORF">ACFQGP_03465</name>
</gene>
<dbReference type="Pfam" id="PF00106">
    <property type="entry name" value="adh_short"/>
    <property type="match status" value="1"/>
</dbReference>
<evidence type="ECO:0000256" key="2">
    <source>
        <dbReference type="ARBA" id="ARBA00023002"/>
    </source>
</evidence>
<comment type="similarity">
    <text evidence="1 3">Belongs to the short-chain dehydrogenases/reductases (SDR) family.</text>
</comment>
<accession>A0ABW1RAW4</accession>
<dbReference type="InterPro" id="IPR036291">
    <property type="entry name" value="NAD(P)-bd_dom_sf"/>
</dbReference>
<dbReference type="EMBL" id="JBHSSL010000020">
    <property type="protein sequence ID" value="MFC6169637.1"/>
    <property type="molecule type" value="Genomic_DNA"/>
</dbReference>
<evidence type="ECO:0000259" key="4">
    <source>
        <dbReference type="SMART" id="SM00822"/>
    </source>
</evidence>
<dbReference type="Gene3D" id="3.40.50.720">
    <property type="entry name" value="NAD(P)-binding Rossmann-like Domain"/>
    <property type="match status" value="1"/>
</dbReference>
<keyword evidence="6" id="KW-1185">Reference proteome</keyword>
<evidence type="ECO:0000313" key="6">
    <source>
        <dbReference type="Proteomes" id="UP001596289"/>
    </source>
</evidence>
<dbReference type="SMART" id="SM00822">
    <property type="entry name" value="PKS_KR"/>
    <property type="match status" value="1"/>
</dbReference>
<dbReference type="SUPFAM" id="SSF51735">
    <property type="entry name" value="NAD(P)-binding Rossmann-fold domains"/>
    <property type="match status" value="1"/>
</dbReference>
<keyword evidence="2 5" id="KW-0560">Oxidoreductase</keyword>
<reference evidence="6" key="1">
    <citation type="journal article" date="2019" name="Int. J. Syst. Evol. Microbiol.">
        <title>The Global Catalogue of Microorganisms (GCM) 10K type strain sequencing project: providing services to taxonomists for standard genome sequencing and annotation.</title>
        <authorList>
            <consortium name="The Broad Institute Genomics Platform"/>
            <consortium name="The Broad Institute Genome Sequencing Center for Infectious Disease"/>
            <person name="Wu L."/>
            <person name="Ma J."/>
        </authorList>
    </citation>
    <scope>NUCLEOTIDE SEQUENCE [LARGE SCALE GENOMIC DNA]</scope>
    <source>
        <strain evidence="6">CCM 8904</strain>
    </source>
</reference>
<dbReference type="PRINTS" id="PR00080">
    <property type="entry name" value="SDRFAMILY"/>
</dbReference>
<proteinExistence type="inferred from homology"/>
<feature type="domain" description="Ketoreductase" evidence="4">
    <location>
        <begin position="6"/>
        <end position="145"/>
    </location>
</feature>
<protein>
    <submittedName>
        <fullName evidence="5">SDR family oxidoreductase</fullName>
        <ecNumber evidence="5">1.-.-.-</ecNumber>
    </submittedName>
</protein>
<evidence type="ECO:0000313" key="5">
    <source>
        <dbReference type="EMBL" id="MFC6169637.1"/>
    </source>
</evidence>
<dbReference type="PRINTS" id="PR00081">
    <property type="entry name" value="GDHRDH"/>
</dbReference>
<dbReference type="PROSITE" id="PS00061">
    <property type="entry name" value="ADH_SHORT"/>
    <property type="match status" value="1"/>
</dbReference>
<dbReference type="InterPro" id="IPR020904">
    <property type="entry name" value="Sc_DH/Rdtase_CS"/>
</dbReference>
<dbReference type="RefSeq" id="WP_125551433.1">
    <property type="nucleotide sequence ID" value="NZ_JBHSSL010000020.1"/>
</dbReference>
<dbReference type="InterPro" id="IPR057326">
    <property type="entry name" value="KR_dom"/>
</dbReference>
<comment type="caution">
    <text evidence="5">The sequence shown here is derived from an EMBL/GenBank/DDBJ whole genome shotgun (WGS) entry which is preliminary data.</text>
</comment>
<dbReference type="PANTHER" id="PTHR43115:SF4">
    <property type="entry name" value="DEHYDROGENASE_REDUCTASE SDR FAMILY MEMBER 11"/>
    <property type="match status" value="1"/>
</dbReference>
<evidence type="ECO:0000256" key="3">
    <source>
        <dbReference type="RuleBase" id="RU000363"/>
    </source>
</evidence>
<dbReference type="InterPro" id="IPR002347">
    <property type="entry name" value="SDR_fam"/>
</dbReference>
<organism evidence="5 6">
    <name type="scientific">Loigolactobacillus jiayinensis</name>
    <dbReference type="NCBI Taxonomy" id="2486016"/>
    <lineage>
        <taxon>Bacteria</taxon>
        <taxon>Bacillati</taxon>
        <taxon>Bacillota</taxon>
        <taxon>Bacilli</taxon>
        <taxon>Lactobacillales</taxon>
        <taxon>Lactobacillaceae</taxon>
        <taxon>Loigolactobacillus</taxon>
    </lineage>
</organism>
<name>A0ABW1RAW4_9LACO</name>
<dbReference type="PANTHER" id="PTHR43115">
    <property type="entry name" value="DEHYDROGENASE/REDUCTASE SDR FAMILY MEMBER 11"/>
    <property type="match status" value="1"/>
</dbReference>
<dbReference type="GO" id="GO:0016491">
    <property type="term" value="F:oxidoreductase activity"/>
    <property type="evidence" value="ECO:0007669"/>
    <property type="project" value="UniProtKB-KW"/>
</dbReference>
<sequence length="246" mass="26605">MPIKNKVVVITGASSGIGAATAKELAKQGAKVVLGARRTERLEQLLTEITTAGGQAVTQQTDVTDHKQVQALVDLAVEKFGRLDVIFNNAGLMPLSKLHLLKVDEWDRMIDVNIKGVLYGIAAALPIMRQQGSGQIIATDSVAGHFVHPNTAVYAGTKFAVRTIMEGLRQEEGKNNIRSMIVSPGAVETELYSTITDEKVRANTYNNERSYGLSDVDIANAVAYAIGQPENVNINEILLRPTKQPL</sequence>
<evidence type="ECO:0000256" key="1">
    <source>
        <dbReference type="ARBA" id="ARBA00006484"/>
    </source>
</evidence>